<proteinExistence type="predicted"/>
<evidence type="ECO:0000313" key="2">
    <source>
        <dbReference type="Proteomes" id="UP001558713"/>
    </source>
</evidence>
<accession>A0ABD1AYA0</accession>
<dbReference type="PANTHER" id="PTHR35104:SF13">
    <property type="entry name" value="OS03G0807000 PROTEIN"/>
    <property type="match status" value="1"/>
</dbReference>
<reference evidence="1 2" key="1">
    <citation type="submission" date="2024-04" db="EMBL/GenBank/DDBJ databases">
        <title>Genome assembly C_amara_ONT_v2.</title>
        <authorList>
            <person name="Yant L."/>
            <person name="Moore C."/>
            <person name="Slenker M."/>
        </authorList>
    </citation>
    <scope>NUCLEOTIDE SEQUENCE [LARGE SCALE GENOMIC DNA]</scope>
    <source>
        <tissue evidence="1">Leaf</tissue>
    </source>
</reference>
<comment type="caution">
    <text evidence="1">The sequence shown here is derived from an EMBL/GenBank/DDBJ whole genome shotgun (WGS) entry which is preliminary data.</text>
</comment>
<dbReference type="Proteomes" id="UP001558713">
    <property type="component" value="Unassembled WGS sequence"/>
</dbReference>
<dbReference type="AlphaFoldDB" id="A0ABD1AYA0"/>
<keyword evidence="2" id="KW-1185">Reference proteome</keyword>
<evidence type="ECO:0000313" key="1">
    <source>
        <dbReference type="EMBL" id="KAL1211549.1"/>
    </source>
</evidence>
<name>A0ABD1AYA0_CARAN</name>
<dbReference type="PANTHER" id="PTHR35104">
    <property type="entry name" value="OS03G0807000 PROTEIN"/>
    <property type="match status" value="1"/>
</dbReference>
<organism evidence="1 2">
    <name type="scientific">Cardamine amara subsp. amara</name>
    <dbReference type="NCBI Taxonomy" id="228776"/>
    <lineage>
        <taxon>Eukaryota</taxon>
        <taxon>Viridiplantae</taxon>
        <taxon>Streptophyta</taxon>
        <taxon>Embryophyta</taxon>
        <taxon>Tracheophyta</taxon>
        <taxon>Spermatophyta</taxon>
        <taxon>Magnoliopsida</taxon>
        <taxon>eudicotyledons</taxon>
        <taxon>Gunneridae</taxon>
        <taxon>Pentapetalae</taxon>
        <taxon>rosids</taxon>
        <taxon>malvids</taxon>
        <taxon>Brassicales</taxon>
        <taxon>Brassicaceae</taxon>
        <taxon>Cardamineae</taxon>
        <taxon>Cardamine</taxon>
    </lineage>
</organism>
<protein>
    <submittedName>
        <fullName evidence="1">Uncharacterized protein</fullName>
    </submittedName>
</protein>
<sequence>MVLNSRLVETTVNLSVDLWQYVACNPERLPRATVLHFIFCIPLLQLRRLAFSLGSYLCFDSGAGVDHRAHSD</sequence>
<gene>
    <name evidence="1" type="ORF">V5N11_023556</name>
</gene>
<dbReference type="EMBL" id="JBANAX010000379">
    <property type="protein sequence ID" value="KAL1211549.1"/>
    <property type="molecule type" value="Genomic_DNA"/>
</dbReference>